<gene>
    <name evidence="3" type="ORF">VTL71DRAFT_1745</name>
</gene>
<feature type="domain" description="DUF7580" evidence="2">
    <location>
        <begin position="431"/>
        <end position="666"/>
    </location>
</feature>
<dbReference type="Pfam" id="PF24476">
    <property type="entry name" value="DUF7580"/>
    <property type="match status" value="1"/>
</dbReference>
<proteinExistence type="predicted"/>
<feature type="chain" id="PRO_5046421329" description="DUF7580 domain-containing protein" evidence="1">
    <location>
        <begin position="21"/>
        <end position="676"/>
    </location>
</feature>
<dbReference type="InterPro" id="IPR056002">
    <property type="entry name" value="DUF7580"/>
</dbReference>
<keyword evidence="4" id="KW-1185">Reference proteome</keyword>
<dbReference type="PANTHER" id="PTHR35186">
    <property type="entry name" value="ANK_REP_REGION DOMAIN-CONTAINING PROTEIN"/>
    <property type="match status" value="1"/>
</dbReference>
<comment type="caution">
    <text evidence="3">The sequence shown here is derived from an EMBL/GenBank/DDBJ whole genome shotgun (WGS) entry which is preliminary data.</text>
</comment>
<dbReference type="PANTHER" id="PTHR35186:SF4">
    <property type="entry name" value="PRION-INHIBITION AND PROPAGATION HELO DOMAIN-CONTAINING PROTEIN"/>
    <property type="match status" value="1"/>
</dbReference>
<protein>
    <recommendedName>
        <fullName evidence="2">DUF7580 domain-containing protein</fullName>
    </recommendedName>
</protein>
<organism evidence="3 4">
    <name type="scientific">Oculimacula yallundae</name>
    <dbReference type="NCBI Taxonomy" id="86028"/>
    <lineage>
        <taxon>Eukaryota</taxon>
        <taxon>Fungi</taxon>
        <taxon>Dikarya</taxon>
        <taxon>Ascomycota</taxon>
        <taxon>Pezizomycotina</taxon>
        <taxon>Leotiomycetes</taxon>
        <taxon>Helotiales</taxon>
        <taxon>Ploettnerulaceae</taxon>
        <taxon>Oculimacula</taxon>
    </lineage>
</organism>
<dbReference type="Proteomes" id="UP001595075">
    <property type="component" value="Unassembled WGS sequence"/>
</dbReference>
<dbReference type="EMBL" id="JAZHXI010000010">
    <property type="protein sequence ID" value="KAL2067321.1"/>
    <property type="molecule type" value="Genomic_DNA"/>
</dbReference>
<keyword evidence="1" id="KW-0732">Signal</keyword>
<evidence type="ECO:0000313" key="3">
    <source>
        <dbReference type="EMBL" id="KAL2067321.1"/>
    </source>
</evidence>
<reference evidence="3 4" key="1">
    <citation type="journal article" date="2024" name="Commun. Biol.">
        <title>Comparative genomic analysis of thermophilic fungi reveals convergent evolutionary adaptations and gene losses.</title>
        <authorList>
            <person name="Steindorff A.S."/>
            <person name="Aguilar-Pontes M.V."/>
            <person name="Robinson A.J."/>
            <person name="Andreopoulos B."/>
            <person name="LaButti K."/>
            <person name="Kuo A."/>
            <person name="Mondo S."/>
            <person name="Riley R."/>
            <person name="Otillar R."/>
            <person name="Haridas S."/>
            <person name="Lipzen A."/>
            <person name="Grimwood J."/>
            <person name="Schmutz J."/>
            <person name="Clum A."/>
            <person name="Reid I.D."/>
            <person name="Moisan M.C."/>
            <person name="Butler G."/>
            <person name="Nguyen T.T.M."/>
            <person name="Dewar K."/>
            <person name="Conant G."/>
            <person name="Drula E."/>
            <person name="Henrissat B."/>
            <person name="Hansel C."/>
            <person name="Singer S."/>
            <person name="Hutchinson M.I."/>
            <person name="de Vries R.P."/>
            <person name="Natvig D.O."/>
            <person name="Powell A.J."/>
            <person name="Tsang A."/>
            <person name="Grigoriev I.V."/>
        </authorList>
    </citation>
    <scope>NUCLEOTIDE SEQUENCE [LARGE SCALE GENOMIC DNA]</scope>
    <source>
        <strain evidence="3 4">CBS 494.80</strain>
    </source>
</reference>
<accession>A0ABR4CDI1</accession>
<feature type="signal peptide" evidence="1">
    <location>
        <begin position="1"/>
        <end position="20"/>
    </location>
</feature>
<name>A0ABR4CDI1_9HELO</name>
<evidence type="ECO:0000259" key="2">
    <source>
        <dbReference type="Pfam" id="PF24476"/>
    </source>
</evidence>
<evidence type="ECO:0000256" key="1">
    <source>
        <dbReference type="SAM" id="SignalP"/>
    </source>
</evidence>
<evidence type="ECO:0000313" key="4">
    <source>
        <dbReference type="Proteomes" id="UP001595075"/>
    </source>
</evidence>
<sequence>MSGVEIAGFVLASIPLMISALEHYRETAEVLEGWWKIKREYTKCMRNLKYHKVAFEENLEELLLPLIADEMRLQELLRDPGGPSWQDPALEAMLKERMPKTYASYLDTMETMKETIQDLEEALGMSKIHFQARVSESFTSSGTLSILAHVTSNIEFHSQRIKLAFNKGPRQQLFDDFGDHNTRLRDILGSSDRLATLRRTRVSNKSAAAHAGMWKFWSHGNLLFNLLTEAWSCRCQAFHQANLLLQHRMSPTVNFRVIFWFKTHLSNEHAGTEPWTWQDTSIKLLEEKQPATITLTVPLMTAATPTLMAQSPIHSLPPAKVPVQVTVATKTVQKSSRRSLMTKLFHHKTPYSLSSVASSKQALSKSSPSTPISSINGAQPSVISVPRVACTNPVVPSSVVSPSESALVSNGAPPKAKVSFAVTPESSEDLTNPRITNLCEAIATCSSDHSYGCLRGDTRQYIVHPLCKADDQPQKCVTLETLLSKSSPIVLSRRQRLQIALILASSHVQLHPTPWLKSKWSKKDILFLYDAQDPSKIKTDQPYISRSLSRAIQTHNNTEAISTNSYAFQDSIRNLGIMLLELCFGAAIEEHKMRRDMPLLNELSLQLVNYATATEWARDVVEEAGPEYSDAVTWCLHHTPESVGADGLEDRWREDMFMKVVEPLKNCHDQLMAIPT</sequence>